<proteinExistence type="predicted"/>
<evidence type="ECO:0000313" key="2">
    <source>
        <dbReference type="EMBL" id="MBO2013172.1"/>
    </source>
</evidence>
<reference evidence="2 3" key="1">
    <citation type="submission" date="2021-03" db="EMBL/GenBank/DDBJ databases">
        <authorList>
            <person name="Kim M.K."/>
        </authorList>
    </citation>
    <scope>NUCLEOTIDE SEQUENCE [LARGE SCALE GENOMIC DNA]</scope>
    <source>
        <strain evidence="2 3">BT442</strain>
    </source>
</reference>
<accession>A0ABS3QPP1</accession>
<name>A0ABS3QPP1_9BACT</name>
<dbReference type="EMBL" id="JAGETZ010000035">
    <property type="protein sequence ID" value="MBO2013172.1"/>
    <property type="molecule type" value="Genomic_DNA"/>
</dbReference>
<keyword evidence="3" id="KW-1185">Reference proteome</keyword>
<dbReference type="Gene3D" id="3.20.20.370">
    <property type="entry name" value="Glycoside hydrolase/deacetylase"/>
    <property type="match status" value="1"/>
</dbReference>
<feature type="non-terminal residue" evidence="2">
    <location>
        <position position="1"/>
    </location>
</feature>
<protein>
    <recommendedName>
        <fullName evidence="4">NodB homology domain-containing protein</fullName>
    </recommendedName>
</protein>
<feature type="region of interest" description="Disordered" evidence="1">
    <location>
        <begin position="408"/>
        <end position="445"/>
    </location>
</feature>
<evidence type="ECO:0000256" key="1">
    <source>
        <dbReference type="SAM" id="MobiDB-lite"/>
    </source>
</evidence>
<gene>
    <name evidence="2" type="ORF">J4E00_29220</name>
</gene>
<dbReference type="Proteomes" id="UP000664369">
    <property type="component" value="Unassembled WGS sequence"/>
</dbReference>
<dbReference type="RefSeq" id="WP_208178913.1">
    <property type="nucleotide sequence ID" value="NZ_JAGETZ010000035.1"/>
</dbReference>
<comment type="caution">
    <text evidence="2">The sequence shown here is derived from an EMBL/GenBank/DDBJ whole genome shotgun (WGS) entry which is preliminary data.</text>
</comment>
<feature type="compositionally biased region" description="Low complexity" evidence="1">
    <location>
        <begin position="408"/>
        <end position="418"/>
    </location>
</feature>
<evidence type="ECO:0000313" key="3">
    <source>
        <dbReference type="Proteomes" id="UP000664369"/>
    </source>
</evidence>
<feature type="non-terminal residue" evidence="2">
    <location>
        <position position="445"/>
    </location>
</feature>
<sequence length="445" mass="47656">YVAVAWRLPDGSRLEPIPANNLIPFDALATAPTTTTPSTTTPSTVTGTKARITVTFASAPATATARIAPALYNKTRVLQFEEDDSPVSLYTDIYPVLKGGVASNGVRYPGLRFTDGCGHSRTYTAAAALNGHNPYNNAIWMDPGAQHDATKLLWTQAQELLNNGWDMENHSDLHTATNPAQQMAGLDALITSRLNGYKPSVMVVPTNYAGYCTAAFGAGYIAASSSSQNDNLPVFNPYTDRRVALSTLPAPTIPFVFQRYNADQVYGEYEQGQISRLNAISTDLMAAGTAGEVYSQRVFAHSMDVGVFASWMNYTQSIAQDQLWVTSLREFAEYRRMSTQVVKSETLSGNTFTVDLDYAGISANTRFQNLTLLVNSPGTITNITVTGADSSSLNLATKMVNIFRHEAATTTTAPPTSGSGTGCSGTGSLTREQWSNLGGTGLAAT</sequence>
<evidence type="ECO:0008006" key="4">
    <source>
        <dbReference type="Google" id="ProtNLM"/>
    </source>
</evidence>
<organism evidence="2 3">
    <name type="scientific">Hymenobacter negativus</name>
    <dbReference type="NCBI Taxonomy" id="2795026"/>
    <lineage>
        <taxon>Bacteria</taxon>
        <taxon>Pseudomonadati</taxon>
        <taxon>Bacteroidota</taxon>
        <taxon>Cytophagia</taxon>
        <taxon>Cytophagales</taxon>
        <taxon>Hymenobacteraceae</taxon>
        <taxon>Hymenobacter</taxon>
    </lineage>
</organism>